<evidence type="ECO:0000313" key="4">
    <source>
        <dbReference type="Proteomes" id="UP000028926"/>
    </source>
</evidence>
<dbReference type="AlphaFoldDB" id="A0A077AWQ4"/>
<feature type="chain" id="PRO_5001717075" description="Cell envelope biogenesis protein LolA" evidence="2">
    <location>
        <begin position="21"/>
        <end position="198"/>
    </location>
</feature>
<reference evidence="3 4" key="1">
    <citation type="submission" date="2014-07" db="EMBL/GenBank/DDBJ databases">
        <title>Comparative genomic insights into amoeba endosymbionts belonging to the families of Holosporaceae and Candidatus Midichloriaceae within Rickettsiales.</title>
        <authorList>
            <person name="Wang Z."/>
            <person name="Wu M."/>
        </authorList>
    </citation>
    <scope>NUCLEOTIDE SEQUENCE [LARGE SCALE GENOMIC DNA]</scope>
    <source>
        <strain evidence="3">PRA3</strain>
    </source>
</reference>
<name>A0A077AWQ4_9PROT</name>
<protein>
    <recommendedName>
        <fullName evidence="5">Cell envelope biogenesis protein LolA</fullName>
    </recommendedName>
</protein>
<dbReference type="Pfam" id="PF03548">
    <property type="entry name" value="LolA"/>
    <property type="match status" value="1"/>
</dbReference>
<dbReference type="STRING" id="91604.ID47_09525"/>
<dbReference type="SUPFAM" id="SSF89392">
    <property type="entry name" value="Prokaryotic lipoproteins and lipoprotein localization factors"/>
    <property type="match status" value="1"/>
</dbReference>
<dbReference type="eggNOG" id="COG2834">
    <property type="taxonomic scope" value="Bacteria"/>
</dbReference>
<evidence type="ECO:0000313" key="3">
    <source>
        <dbReference type="EMBL" id="AIK96916.1"/>
    </source>
</evidence>
<dbReference type="EMBL" id="CP008941">
    <property type="protein sequence ID" value="AIK96916.1"/>
    <property type="molecule type" value="Genomic_DNA"/>
</dbReference>
<keyword evidence="4" id="KW-1185">Reference proteome</keyword>
<dbReference type="PANTHER" id="PTHR35869">
    <property type="entry name" value="OUTER-MEMBRANE LIPOPROTEIN CARRIER PROTEIN"/>
    <property type="match status" value="1"/>
</dbReference>
<dbReference type="CDD" id="cd16325">
    <property type="entry name" value="LolA"/>
    <property type="match status" value="1"/>
</dbReference>
<dbReference type="Gene3D" id="2.50.20.10">
    <property type="entry name" value="Lipoprotein localisation LolA/LolB/LppX"/>
    <property type="match status" value="1"/>
</dbReference>
<dbReference type="KEGG" id="paca:ID47_09525"/>
<dbReference type="RefSeq" id="WP_038465733.1">
    <property type="nucleotide sequence ID" value="NZ_CP008941.1"/>
</dbReference>
<gene>
    <name evidence="3" type="ORF">ID47_09525</name>
</gene>
<evidence type="ECO:0000256" key="1">
    <source>
        <dbReference type="ARBA" id="ARBA00022729"/>
    </source>
</evidence>
<organism evidence="3 4">
    <name type="scientific">Candidatus Odyssella acanthamoebae</name>
    <dbReference type="NCBI Taxonomy" id="91604"/>
    <lineage>
        <taxon>Bacteria</taxon>
        <taxon>Pseudomonadati</taxon>
        <taxon>Pseudomonadota</taxon>
        <taxon>Alphaproteobacteria</taxon>
        <taxon>Holosporales</taxon>
        <taxon>Candidatus Paracaedibacteraceae</taxon>
        <taxon>Candidatus Odyssella</taxon>
    </lineage>
</organism>
<dbReference type="InterPro" id="IPR004564">
    <property type="entry name" value="OM_lipoprot_carrier_LolA-like"/>
</dbReference>
<dbReference type="PANTHER" id="PTHR35869:SF1">
    <property type="entry name" value="OUTER-MEMBRANE LIPOPROTEIN CARRIER PROTEIN"/>
    <property type="match status" value="1"/>
</dbReference>
<feature type="signal peptide" evidence="2">
    <location>
        <begin position="1"/>
        <end position="20"/>
    </location>
</feature>
<dbReference type="InterPro" id="IPR029046">
    <property type="entry name" value="LolA/LolB/LppX"/>
</dbReference>
<evidence type="ECO:0008006" key="5">
    <source>
        <dbReference type="Google" id="ProtNLM"/>
    </source>
</evidence>
<keyword evidence="1 2" id="KW-0732">Signal</keyword>
<dbReference type="Proteomes" id="UP000028926">
    <property type="component" value="Chromosome"/>
</dbReference>
<sequence length="198" mass="22366">MTYILRTVLATVLMIMATQAAVDPALVKKVENYLNGIKTYRARILQTNDNGSTQKGWFYMERGGRKQFGKMRIEYDAPLKDLMIVDGHDFIFYDDQAKEKNTYDIEATPAAFLLRRKIDLHNDLKIVEKAVDGTELGLKVIRSGDESGAALILKFSTSPIFKLNGWAVIDPQGLMTRVHLEEVNIGMSLDANLFKYKG</sequence>
<dbReference type="HOGENOM" id="CLU_055272_5_0_5"/>
<dbReference type="OrthoDB" id="9800501at2"/>
<proteinExistence type="predicted"/>
<evidence type="ECO:0000256" key="2">
    <source>
        <dbReference type="SAM" id="SignalP"/>
    </source>
</evidence>
<accession>A0A077AWQ4</accession>